<feature type="active site" description="Proton acceptor" evidence="13">
    <location>
        <position position="65"/>
    </location>
</feature>
<evidence type="ECO:0000256" key="15">
    <source>
        <dbReference type="PIRSR" id="PIRSR600823-3"/>
    </source>
</evidence>
<dbReference type="GO" id="GO:0005576">
    <property type="term" value="C:extracellular region"/>
    <property type="evidence" value="ECO:0007669"/>
    <property type="project" value="UniProtKB-SubCell"/>
</dbReference>
<feature type="binding site" evidence="15">
    <location>
        <position position="87"/>
    </location>
    <ligand>
        <name>Ca(2+)</name>
        <dbReference type="ChEBI" id="CHEBI:29108"/>
        <label>1</label>
    </ligand>
</feature>
<comment type="cofactor">
    <cofactor evidence="15 18">
        <name>Ca(2+)</name>
        <dbReference type="ChEBI" id="CHEBI:29108"/>
    </cofactor>
    <text evidence="15 18">Binds 2 calcium ions per subunit.</text>
</comment>
<dbReference type="PANTHER" id="PTHR31517">
    <property type="match status" value="1"/>
</dbReference>
<comment type="function">
    <text evidence="2">Removal of H(2)O(2), oxidation of toxic reductants, biosynthesis and degradation of lignin, suberization, auxin catabolism, response to environmental stresses such as wounding, pathogen attack and oxidative stress. These functions might be dependent on each isozyme/isoform in each plant tissue.</text>
</comment>
<evidence type="ECO:0000256" key="9">
    <source>
        <dbReference type="ARBA" id="ARBA00023002"/>
    </source>
</evidence>
<feature type="binding site" evidence="15">
    <location>
        <position position="75"/>
    </location>
    <ligand>
        <name>Ca(2+)</name>
        <dbReference type="ChEBI" id="CHEBI:29108"/>
        <label>1</label>
    </ligand>
</feature>
<evidence type="ECO:0000313" key="20">
    <source>
        <dbReference type="EMBL" id="KAK4775778.1"/>
    </source>
</evidence>
<dbReference type="GO" id="GO:0006979">
    <property type="term" value="P:response to oxidative stress"/>
    <property type="evidence" value="ECO:0007669"/>
    <property type="project" value="UniProtKB-UniRule"/>
</dbReference>
<dbReference type="EMBL" id="JAXIOK010000003">
    <property type="protein sequence ID" value="KAK4775778.1"/>
    <property type="molecule type" value="Genomic_DNA"/>
</dbReference>
<dbReference type="FunFam" id="1.10.520.10:FF:000001">
    <property type="entry name" value="Peroxidase"/>
    <property type="match status" value="1"/>
</dbReference>
<dbReference type="Gene3D" id="1.10.520.10">
    <property type="match status" value="1"/>
</dbReference>
<dbReference type="PROSITE" id="PS00435">
    <property type="entry name" value="PEROXIDASE_1"/>
    <property type="match status" value="1"/>
</dbReference>
<dbReference type="EC" id="1.11.1.7" evidence="4 18"/>
<evidence type="ECO:0000256" key="16">
    <source>
        <dbReference type="PIRSR" id="PIRSR600823-4"/>
    </source>
</evidence>
<organism evidence="20 21">
    <name type="scientific">Trapa incisa</name>
    <dbReference type="NCBI Taxonomy" id="236973"/>
    <lineage>
        <taxon>Eukaryota</taxon>
        <taxon>Viridiplantae</taxon>
        <taxon>Streptophyta</taxon>
        <taxon>Embryophyta</taxon>
        <taxon>Tracheophyta</taxon>
        <taxon>Spermatophyta</taxon>
        <taxon>Magnoliopsida</taxon>
        <taxon>eudicotyledons</taxon>
        <taxon>Gunneridae</taxon>
        <taxon>Pentapetalae</taxon>
        <taxon>rosids</taxon>
        <taxon>malvids</taxon>
        <taxon>Myrtales</taxon>
        <taxon>Lythraceae</taxon>
        <taxon>Trapa</taxon>
    </lineage>
</organism>
<dbReference type="PRINTS" id="PR00461">
    <property type="entry name" value="PLPEROXIDASE"/>
</dbReference>
<feature type="disulfide bond" evidence="17">
    <location>
        <begin position="34"/>
        <end position="113"/>
    </location>
</feature>
<evidence type="ECO:0000256" key="18">
    <source>
        <dbReference type="RuleBase" id="RU362060"/>
    </source>
</evidence>
<evidence type="ECO:0000259" key="19">
    <source>
        <dbReference type="PROSITE" id="PS50873"/>
    </source>
</evidence>
<comment type="catalytic activity">
    <reaction evidence="1 18">
        <text>2 a phenolic donor + H2O2 = 2 a phenolic radical donor + 2 H2O</text>
        <dbReference type="Rhea" id="RHEA:56136"/>
        <dbReference type="ChEBI" id="CHEBI:15377"/>
        <dbReference type="ChEBI" id="CHEBI:16240"/>
        <dbReference type="ChEBI" id="CHEBI:139520"/>
        <dbReference type="ChEBI" id="CHEBI:139521"/>
        <dbReference type="EC" id="1.11.1.7"/>
    </reaction>
</comment>
<evidence type="ECO:0000256" key="1">
    <source>
        <dbReference type="ARBA" id="ARBA00000189"/>
    </source>
</evidence>
<dbReference type="AlphaFoldDB" id="A0AAN7L3Z6"/>
<evidence type="ECO:0000313" key="21">
    <source>
        <dbReference type="Proteomes" id="UP001345219"/>
    </source>
</evidence>
<dbReference type="PROSITE" id="PS50873">
    <property type="entry name" value="PEROXIDASE_4"/>
    <property type="match status" value="1"/>
</dbReference>
<keyword evidence="6 18" id="KW-0349">Heme</keyword>
<dbReference type="InterPro" id="IPR010255">
    <property type="entry name" value="Haem_peroxidase_sf"/>
</dbReference>
<dbReference type="GO" id="GO:0046872">
    <property type="term" value="F:metal ion binding"/>
    <property type="evidence" value="ECO:0007669"/>
    <property type="project" value="UniProtKB-UniRule"/>
</dbReference>
<dbReference type="GO" id="GO:0042744">
    <property type="term" value="P:hydrogen peroxide catabolic process"/>
    <property type="evidence" value="ECO:0007669"/>
    <property type="project" value="UniProtKB-KW"/>
</dbReference>
<feature type="binding site" description="axial binding residue" evidence="15">
    <location>
        <position position="191"/>
    </location>
    <ligand>
        <name>heme b</name>
        <dbReference type="ChEBI" id="CHEBI:60344"/>
    </ligand>
    <ligandPart>
        <name>Fe</name>
        <dbReference type="ChEBI" id="CHEBI:18248"/>
    </ligandPart>
</feature>
<keyword evidence="5 18" id="KW-0575">Peroxidase</keyword>
<name>A0AAN7L3Z6_9MYRT</name>
<feature type="chain" id="PRO_5042661691" description="Peroxidase" evidence="18">
    <location>
        <begin position="21"/>
        <end position="323"/>
    </location>
</feature>
<keyword evidence="10 15" id="KW-0408">Iron</keyword>
<dbReference type="Pfam" id="PF00141">
    <property type="entry name" value="peroxidase"/>
    <property type="match status" value="1"/>
</dbReference>
<dbReference type="CDD" id="cd00693">
    <property type="entry name" value="secretory_peroxidase"/>
    <property type="match status" value="1"/>
</dbReference>
<feature type="domain" description="Plant heme peroxidase family profile" evidence="19">
    <location>
        <begin position="24"/>
        <end position="323"/>
    </location>
</feature>
<dbReference type="InterPro" id="IPR019793">
    <property type="entry name" value="Peroxidases_heam-ligand_BS"/>
</dbReference>
<evidence type="ECO:0000256" key="12">
    <source>
        <dbReference type="ARBA" id="ARBA00023180"/>
    </source>
</evidence>
<dbReference type="Proteomes" id="UP001345219">
    <property type="component" value="Chromosome 18"/>
</dbReference>
<reference evidence="20 21" key="1">
    <citation type="journal article" date="2023" name="Hortic Res">
        <title>Pangenome of water caltrop reveals structural variations and asymmetric subgenome divergence after allopolyploidization.</title>
        <authorList>
            <person name="Zhang X."/>
            <person name="Chen Y."/>
            <person name="Wang L."/>
            <person name="Yuan Y."/>
            <person name="Fang M."/>
            <person name="Shi L."/>
            <person name="Lu R."/>
            <person name="Comes H.P."/>
            <person name="Ma Y."/>
            <person name="Chen Y."/>
            <person name="Huang G."/>
            <person name="Zhou Y."/>
            <person name="Zheng Z."/>
            <person name="Qiu Y."/>
        </authorList>
    </citation>
    <scope>NUCLEOTIDE SEQUENCE [LARGE SCALE GENOMIC DNA]</scope>
    <source>
        <tissue evidence="20">Roots</tissue>
    </source>
</reference>
<sequence length="323" mass="34349">MAKALALLLSFLLVGSSALANPSNLKVGFYQKTCPSAETIVRDAVKNALAADPGIPAALIRLHFHDCFVRGCDGSVLLDSTPRNVAEKDSSANLGIGGFDVVDAAKSKIEAQCPGVVSCADIVAFAARDGVRSASGVYYPVPAGRRDGRVSLAADAAKNLPGSFFNVEQLKQNFARKGLSLEEVVTLSGAHSIGDSHCSAFKKRLYSFSSAYPQDPSLNSTYAAVLKTQCPASDKTNPIVSLDPVTPRTLDNTYYKNLKVGKGLLASDEVLWTTKVTRSMVKSNANHPSVWGQRFAAAMVHMGSIEVLTGKQGEIRKNCRVVN</sequence>
<evidence type="ECO:0000256" key="3">
    <source>
        <dbReference type="ARBA" id="ARBA00006873"/>
    </source>
</evidence>
<comment type="subcellular location">
    <subcellularLocation>
        <location evidence="18">Secreted</location>
    </subcellularLocation>
</comment>
<gene>
    <name evidence="20" type="ORF">SAY87_023739</name>
</gene>
<evidence type="ECO:0000256" key="11">
    <source>
        <dbReference type="ARBA" id="ARBA00023157"/>
    </source>
</evidence>
<comment type="similarity">
    <text evidence="3">Belongs to the peroxidase family. Ascorbate peroxidase subfamily.</text>
</comment>
<keyword evidence="18" id="KW-0732">Signal</keyword>
<dbReference type="InterPro" id="IPR033905">
    <property type="entry name" value="Secretory_peroxidase"/>
</dbReference>
<feature type="site" description="Transition state stabilizer" evidence="16">
    <location>
        <position position="61"/>
    </location>
</feature>
<feature type="binding site" evidence="15">
    <location>
        <position position="73"/>
    </location>
    <ligand>
        <name>Ca(2+)</name>
        <dbReference type="ChEBI" id="CHEBI:29108"/>
        <label>1</label>
    </ligand>
</feature>
<feature type="signal peptide" evidence="18">
    <location>
        <begin position="1"/>
        <end position="20"/>
    </location>
</feature>
<dbReference type="GO" id="GO:0020037">
    <property type="term" value="F:heme binding"/>
    <property type="evidence" value="ECO:0007669"/>
    <property type="project" value="UniProtKB-UniRule"/>
</dbReference>
<evidence type="ECO:0000256" key="8">
    <source>
        <dbReference type="ARBA" id="ARBA00022837"/>
    </source>
</evidence>
<feature type="binding site" evidence="15">
    <location>
        <position position="243"/>
    </location>
    <ligand>
        <name>Ca(2+)</name>
        <dbReference type="ChEBI" id="CHEBI:29108"/>
        <label>2</label>
    </ligand>
</feature>
<dbReference type="InterPro" id="IPR002016">
    <property type="entry name" value="Haem_peroxidase"/>
</dbReference>
<protein>
    <recommendedName>
        <fullName evidence="4 18">Peroxidase</fullName>
        <ecNumber evidence="4 18">1.11.1.7</ecNumber>
    </recommendedName>
</protein>
<keyword evidence="18" id="KW-0964">Secreted</keyword>
<dbReference type="FunFam" id="1.10.420.10:FF:000006">
    <property type="entry name" value="Peroxidase"/>
    <property type="match status" value="1"/>
</dbReference>
<feature type="disulfide bond" evidence="17">
    <location>
        <begin position="67"/>
        <end position="72"/>
    </location>
</feature>
<feature type="binding site" evidence="15">
    <location>
        <position position="71"/>
    </location>
    <ligand>
        <name>Ca(2+)</name>
        <dbReference type="ChEBI" id="CHEBI:29108"/>
        <label>1</label>
    </ligand>
</feature>
<dbReference type="PANTHER" id="PTHR31517:SF84">
    <property type="entry name" value="PEROXIDASE"/>
    <property type="match status" value="1"/>
</dbReference>
<evidence type="ECO:0000256" key="7">
    <source>
        <dbReference type="ARBA" id="ARBA00022723"/>
    </source>
</evidence>
<evidence type="ECO:0000256" key="14">
    <source>
        <dbReference type="PIRSR" id="PIRSR600823-2"/>
    </source>
</evidence>
<evidence type="ECO:0000256" key="6">
    <source>
        <dbReference type="ARBA" id="ARBA00022617"/>
    </source>
</evidence>
<evidence type="ECO:0000256" key="17">
    <source>
        <dbReference type="PIRSR" id="PIRSR600823-5"/>
    </source>
</evidence>
<dbReference type="Gene3D" id="1.10.420.10">
    <property type="entry name" value="Peroxidase, domain 2"/>
    <property type="match status" value="1"/>
</dbReference>
<dbReference type="PRINTS" id="PR00458">
    <property type="entry name" value="PEROXIDASE"/>
</dbReference>
<dbReference type="InterPro" id="IPR000823">
    <property type="entry name" value="Peroxidase_pln"/>
</dbReference>
<comment type="caution">
    <text evidence="20">The sequence shown here is derived from an EMBL/GenBank/DDBJ whole genome shotgun (WGS) entry which is preliminary data.</text>
</comment>
<dbReference type="SUPFAM" id="SSF48113">
    <property type="entry name" value="Heme-dependent peroxidases"/>
    <property type="match status" value="1"/>
</dbReference>
<keyword evidence="12" id="KW-0325">Glycoprotein</keyword>
<feature type="disulfide bond" evidence="17">
    <location>
        <begin position="119"/>
        <end position="319"/>
    </location>
</feature>
<keyword evidence="21" id="KW-1185">Reference proteome</keyword>
<dbReference type="GO" id="GO:0140825">
    <property type="term" value="F:lactoperoxidase activity"/>
    <property type="evidence" value="ECO:0007669"/>
    <property type="project" value="UniProtKB-EC"/>
</dbReference>
<keyword evidence="8 15" id="KW-0106">Calcium</keyword>
<evidence type="ECO:0000256" key="5">
    <source>
        <dbReference type="ARBA" id="ARBA00022559"/>
    </source>
</evidence>
<feature type="disulfide bond" evidence="17">
    <location>
        <begin position="198"/>
        <end position="230"/>
    </location>
</feature>
<evidence type="ECO:0000256" key="13">
    <source>
        <dbReference type="PIRSR" id="PIRSR600823-1"/>
    </source>
</evidence>
<comment type="similarity">
    <text evidence="18">Belongs to the peroxidase family. Classical plant (class III) peroxidase subfamily.</text>
</comment>
<comment type="cofactor">
    <cofactor evidence="15 18">
        <name>heme b</name>
        <dbReference type="ChEBI" id="CHEBI:60344"/>
    </cofactor>
    <text evidence="15 18">Binds 1 heme b (iron(II)-protoporphyrin IX) group per subunit.</text>
</comment>
<proteinExistence type="inferred from homology"/>
<keyword evidence="18" id="KW-0376">Hydrogen peroxide</keyword>
<keyword evidence="9 18" id="KW-0560">Oxidoreductase</keyword>
<feature type="binding site" evidence="15">
    <location>
        <position position="251"/>
    </location>
    <ligand>
        <name>Ca(2+)</name>
        <dbReference type="ChEBI" id="CHEBI:29108"/>
        <label>2</label>
    </ligand>
</feature>
<feature type="binding site" evidence="15">
    <location>
        <position position="69"/>
    </location>
    <ligand>
        <name>Ca(2+)</name>
        <dbReference type="ChEBI" id="CHEBI:29108"/>
        <label>1</label>
    </ligand>
</feature>
<evidence type="ECO:0000256" key="4">
    <source>
        <dbReference type="ARBA" id="ARBA00012313"/>
    </source>
</evidence>
<feature type="binding site" evidence="15">
    <location>
        <position position="66"/>
    </location>
    <ligand>
        <name>Ca(2+)</name>
        <dbReference type="ChEBI" id="CHEBI:29108"/>
        <label>1</label>
    </ligand>
</feature>
<accession>A0AAN7L3Z6</accession>
<feature type="binding site" evidence="14">
    <location>
        <position position="161"/>
    </location>
    <ligand>
        <name>substrate</name>
    </ligand>
</feature>
<keyword evidence="11 17" id="KW-1015">Disulfide bond</keyword>
<feature type="binding site" evidence="15">
    <location>
        <position position="246"/>
    </location>
    <ligand>
        <name>Ca(2+)</name>
        <dbReference type="ChEBI" id="CHEBI:29108"/>
        <label>2</label>
    </ligand>
</feature>
<keyword evidence="7 15" id="KW-0479">Metal-binding</keyword>
<evidence type="ECO:0000256" key="2">
    <source>
        <dbReference type="ARBA" id="ARBA00002322"/>
    </source>
</evidence>
<evidence type="ECO:0000256" key="10">
    <source>
        <dbReference type="ARBA" id="ARBA00023004"/>
    </source>
</evidence>